<evidence type="ECO:0000256" key="2">
    <source>
        <dbReference type="ARBA" id="ARBA00022679"/>
    </source>
</evidence>
<dbReference type="PROSITE" id="PS00108">
    <property type="entry name" value="PROTEIN_KINASE_ST"/>
    <property type="match status" value="1"/>
</dbReference>
<evidence type="ECO:0000259" key="8">
    <source>
        <dbReference type="PROSITE" id="PS50011"/>
    </source>
</evidence>
<dbReference type="EMBL" id="JARKIF010000001">
    <property type="protein sequence ID" value="KAJ7651243.1"/>
    <property type="molecule type" value="Genomic_DNA"/>
</dbReference>
<comment type="caution">
    <text evidence="9">The sequence shown here is derived from an EMBL/GenBank/DDBJ whole genome shotgun (WGS) entry which is preliminary data.</text>
</comment>
<dbReference type="PROSITE" id="PS00107">
    <property type="entry name" value="PROTEIN_KINASE_ATP"/>
    <property type="match status" value="1"/>
</dbReference>
<gene>
    <name evidence="9" type="ORF">FB45DRAFT_33380</name>
</gene>
<keyword evidence="1 7" id="KW-0723">Serine/threonine-protein kinase</keyword>
<feature type="domain" description="Protein kinase" evidence="8">
    <location>
        <begin position="48"/>
        <end position="327"/>
    </location>
</feature>
<proteinExistence type="inferred from homology"/>
<dbReference type="InterPro" id="IPR051681">
    <property type="entry name" value="Ser/Thr_Kinases-Pseudokinases"/>
</dbReference>
<dbReference type="InterPro" id="IPR017441">
    <property type="entry name" value="Protein_kinase_ATP_BS"/>
</dbReference>
<dbReference type="PROSITE" id="PS50011">
    <property type="entry name" value="PROTEIN_KINASE_DOM"/>
    <property type="match status" value="1"/>
</dbReference>
<evidence type="ECO:0000256" key="6">
    <source>
        <dbReference type="PROSITE-ProRule" id="PRU10141"/>
    </source>
</evidence>
<reference evidence="9" key="1">
    <citation type="submission" date="2023-03" db="EMBL/GenBank/DDBJ databases">
        <title>Massive genome expansion in bonnet fungi (Mycena s.s.) driven by repeated elements and novel gene families across ecological guilds.</title>
        <authorList>
            <consortium name="Lawrence Berkeley National Laboratory"/>
            <person name="Harder C.B."/>
            <person name="Miyauchi S."/>
            <person name="Viragh M."/>
            <person name="Kuo A."/>
            <person name="Thoen E."/>
            <person name="Andreopoulos B."/>
            <person name="Lu D."/>
            <person name="Skrede I."/>
            <person name="Drula E."/>
            <person name="Henrissat B."/>
            <person name="Morin E."/>
            <person name="Kohler A."/>
            <person name="Barry K."/>
            <person name="LaButti K."/>
            <person name="Morin E."/>
            <person name="Salamov A."/>
            <person name="Lipzen A."/>
            <person name="Mereny Z."/>
            <person name="Hegedus B."/>
            <person name="Baldrian P."/>
            <person name="Stursova M."/>
            <person name="Weitz H."/>
            <person name="Taylor A."/>
            <person name="Grigoriev I.V."/>
            <person name="Nagy L.G."/>
            <person name="Martin F."/>
            <person name="Kauserud H."/>
        </authorList>
    </citation>
    <scope>NUCLEOTIDE SEQUENCE</scope>
    <source>
        <strain evidence="9">9284</strain>
    </source>
</reference>
<dbReference type="InterPro" id="IPR000719">
    <property type="entry name" value="Prot_kinase_dom"/>
</dbReference>
<dbReference type="InterPro" id="IPR001245">
    <property type="entry name" value="Ser-Thr/Tyr_kinase_cat_dom"/>
</dbReference>
<protein>
    <submittedName>
        <fullName evidence="9">Kinase-like domain-containing protein</fullName>
    </submittedName>
</protein>
<name>A0AAD7CKN8_9AGAR</name>
<evidence type="ECO:0000256" key="4">
    <source>
        <dbReference type="ARBA" id="ARBA00022777"/>
    </source>
</evidence>
<evidence type="ECO:0000313" key="10">
    <source>
        <dbReference type="Proteomes" id="UP001221142"/>
    </source>
</evidence>
<feature type="binding site" evidence="6">
    <location>
        <position position="76"/>
    </location>
    <ligand>
        <name>ATP</name>
        <dbReference type="ChEBI" id="CHEBI:30616"/>
    </ligand>
</feature>
<organism evidence="9 10">
    <name type="scientific">Roridomyces roridus</name>
    <dbReference type="NCBI Taxonomy" id="1738132"/>
    <lineage>
        <taxon>Eukaryota</taxon>
        <taxon>Fungi</taxon>
        <taxon>Dikarya</taxon>
        <taxon>Basidiomycota</taxon>
        <taxon>Agaricomycotina</taxon>
        <taxon>Agaricomycetes</taxon>
        <taxon>Agaricomycetidae</taxon>
        <taxon>Agaricales</taxon>
        <taxon>Marasmiineae</taxon>
        <taxon>Mycenaceae</taxon>
        <taxon>Roridomyces</taxon>
    </lineage>
</organism>
<keyword evidence="3 6" id="KW-0547">Nucleotide-binding</keyword>
<dbReference type="PANTHER" id="PTHR44329">
    <property type="entry name" value="SERINE/THREONINE-PROTEIN KINASE TNNI3K-RELATED"/>
    <property type="match status" value="1"/>
</dbReference>
<evidence type="ECO:0000313" key="9">
    <source>
        <dbReference type="EMBL" id="KAJ7651243.1"/>
    </source>
</evidence>
<dbReference type="Pfam" id="PF07714">
    <property type="entry name" value="PK_Tyr_Ser-Thr"/>
    <property type="match status" value="1"/>
</dbReference>
<dbReference type="GO" id="GO:0004674">
    <property type="term" value="F:protein serine/threonine kinase activity"/>
    <property type="evidence" value="ECO:0007669"/>
    <property type="project" value="UniProtKB-KW"/>
</dbReference>
<dbReference type="InterPro" id="IPR011009">
    <property type="entry name" value="Kinase-like_dom_sf"/>
</dbReference>
<dbReference type="PANTHER" id="PTHR44329:SF288">
    <property type="entry name" value="MITOGEN-ACTIVATED PROTEIN KINASE KINASE KINASE 20"/>
    <property type="match status" value="1"/>
</dbReference>
<evidence type="ECO:0000256" key="7">
    <source>
        <dbReference type="RuleBase" id="RU000304"/>
    </source>
</evidence>
<dbReference type="Proteomes" id="UP001221142">
    <property type="component" value="Unassembled WGS sequence"/>
</dbReference>
<dbReference type="PRINTS" id="PR00109">
    <property type="entry name" value="TYRKINASE"/>
</dbReference>
<sequence>MLGSNCPAAFGSLARHLSSTKQPRLLNALRQLSSQSKLYPRCFPLPHLSNSSQIGGGGFSDVYVASLDDRKVAVKKMRVFGETETEIEMLEQAFSKEAITWRQLSHPNVLPFYGLFKDGVKPCLVSPWMENGHIRKFLNTRREAYGTDQLLSLILDIALGLEYLHEQKIIHADLKSDNILVTPALKACIADFGLSKVASTLSSMGNLSRPYGTTAVHYKAPELHEGEKADSRSDIYSLACLIYEILMGEPPFLHLPSESAVIYKVMNGQRPECPPSGCRSEIGEVNALWRLVKACWAQSPDERPTAAQVVQALKGTGIRAQETEPAWNWDPAPTSRFRRQLEVARPLPSLSKLRTMV</sequence>
<keyword evidence="2" id="KW-0808">Transferase</keyword>
<comment type="similarity">
    <text evidence="7">Belongs to the protein kinase superfamily.</text>
</comment>
<evidence type="ECO:0000256" key="1">
    <source>
        <dbReference type="ARBA" id="ARBA00022527"/>
    </source>
</evidence>
<evidence type="ECO:0000256" key="3">
    <source>
        <dbReference type="ARBA" id="ARBA00022741"/>
    </source>
</evidence>
<keyword evidence="4 9" id="KW-0418">Kinase</keyword>
<dbReference type="GO" id="GO:0005524">
    <property type="term" value="F:ATP binding"/>
    <property type="evidence" value="ECO:0007669"/>
    <property type="project" value="UniProtKB-UniRule"/>
</dbReference>
<evidence type="ECO:0000256" key="5">
    <source>
        <dbReference type="ARBA" id="ARBA00022840"/>
    </source>
</evidence>
<dbReference type="Gene3D" id="1.10.510.10">
    <property type="entry name" value="Transferase(Phosphotransferase) domain 1"/>
    <property type="match status" value="1"/>
</dbReference>
<dbReference type="InterPro" id="IPR008271">
    <property type="entry name" value="Ser/Thr_kinase_AS"/>
</dbReference>
<accession>A0AAD7CKN8</accession>
<dbReference type="AlphaFoldDB" id="A0AAD7CKN8"/>
<keyword evidence="5 6" id="KW-0067">ATP-binding</keyword>
<dbReference type="SUPFAM" id="SSF56112">
    <property type="entry name" value="Protein kinase-like (PK-like)"/>
    <property type="match status" value="1"/>
</dbReference>
<dbReference type="SMART" id="SM00220">
    <property type="entry name" value="S_TKc"/>
    <property type="match status" value="1"/>
</dbReference>
<keyword evidence="10" id="KW-1185">Reference proteome</keyword>